<comment type="similarity">
    <text evidence="1">Belongs to the LovG family.</text>
</comment>
<reference evidence="4" key="2">
    <citation type="submission" date="2023-05" db="EMBL/GenBank/DDBJ databases">
        <authorList>
            <consortium name="Lawrence Berkeley National Laboratory"/>
            <person name="Steindorff A."/>
            <person name="Hensen N."/>
            <person name="Bonometti L."/>
            <person name="Westerberg I."/>
            <person name="Brannstrom I.O."/>
            <person name="Guillou S."/>
            <person name="Cros-Aarteil S."/>
            <person name="Calhoun S."/>
            <person name="Haridas S."/>
            <person name="Kuo A."/>
            <person name="Mondo S."/>
            <person name="Pangilinan J."/>
            <person name="Riley R."/>
            <person name="Labutti K."/>
            <person name="Andreopoulos B."/>
            <person name="Lipzen A."/>
            <person name="Chen C."/>
            <person name="Yanf M."/>
            <person name="Daum C."/>
            <person name="Ng V."/>
            <person name="Clum A."/>
            <person name="Ohm R."/>
            <person name="Martin F."/>
            <person name="Silar P."/>
            <person name="Natvig D."/>
            <person name="Lalanne C."/>
            <person name="Gautier V."/>
            <person name="Ament-Velasquez S.L."/>
            <person name="Kruys A."/>
            <person name="Hutchinson M.I."/>
            <person name="Powell A.J."/>
            <person name="Barry K."/>
            <person name="Miller A.N."/>
            <person name="Grigoriev I.V."/>
            <person name="Debuchy R."/>
            <person name="Gladieux P."/>
            <person name="Thoren M.H."/>
            <person name="Johannesson H."/>
        </authorList>
    </citation>
    <scope>NUCLEOTIDE SEQUENCE</scope>
    <source>
        <strain evidence="4">PSN243</strain>
    </source>
</reference>
<evidence type="ECO:0000313" key="4">
    <source>
        <dbReference type="EMBL" id="KAK4446322.1"/>
    </source>
</evidence>
<gene>
    <name evidence="4" type="ORF">QBC34DRAFT_411891</name>
</gene>
<evidence type="ECO:0000256" key="2">
    <source>
        <dbReference type="ARBA" id="ARBA00022801"/>
    </source>
</evidence>
<comment type="caution">
    <text evidence="4">The sequence shown here is derived from an EMBL/GenBank/DDBJ whole genome shotgun (WGS) entry which is preliminary data.</text>
</comment>
<dbReference type="InterPro" id="IPR050593">
    <property type="entry name" value="LovG"/>
</dbReference>
<dbReference type="SUPFAM" id="SSF53474">
    <property type="entry name" value="alpha/beta-Hydrolases"/>
    <property type="match status" value="1"/>
</dbReference>
<sequence>MTDLKLPRILCLHGGGVNGAVFRLQCRALLANGLATHFRLVFPDAPFPCVPHPAIAPVYGEYGPFYRWLRWEDLHDDLDARTTAVEVLDQLCSAMDNDEGTGEWVGVMGFSQGAKLAASLLWEQEFVKGPVPLLRADVKFRFGVFMAGSAPLVLFDPHGTLGTPPRHVDTADTIGMRFEDWPESGEGEHAITAPTLHVHGLRDPGIEGHRRLWKWYVKPGTGKLIEWDGDHRIPLKTVDVMPVVKGIMDMAKQTGVL</sequence>
<dbReference type="Pfam" id="PF03959">
    <property type="entry name" value="FSH1"/>
    <property type="match status" value="1"/>
</dbReference>
<organism evidence="4 5">
    <name type="scientific">Podospora aff. communis PSN243</name>
    <dbReference type="NCBI Taxonomy" id="3040156"/>
    <lineage>
        <taxon>Eukaryota</taxon>
        <taxon>Fungi</taxon>
        <taxon>Dikarya</taxon>
        <taxon>Ascomycota</taxon>
        <taxon>Pezizomycotina</taxon>
        <taxon>Sordariomycetes</taxon>
        <taxon>Sordariomycetidae</taxon>
        <taxon>Sordariales</taxon>
        <taxon>Podosporaceae</taxon>
        <taxon>Podospora</taxon>
    </lineage>
</organism>
<dbReference type="InterPro" id="IPR005645">
    <property type="entry name" value="FSH-like_dom"/>
</dbReference>
<dbReference type="PANTHER" id="PTHR48070:SF3">
    <property type="entry name" value="ESTERASE DBAE-RELATED"/>
    <property type="match status" value="1"/>
</dbReference>
<evidence type="ECO:0000259" key="3">
    <source>
        <dbReference type="Pfam" id="PF03959"/>
    </source>
</evidence>
<dbReference type="GO" id="GO:0016787">
    <property type="term" value="F:hydrolase activity"/>
    <property type="evidence" value="ECO:0007669"/>
    <property type="project" value="UniProtKB-KW"/>
</dbReference>
<evidence type="ECO:0000313" key="5">
    <source>
        <dbReference type="Proteomes" id="UP001321760"/>
    </source>
</evidence>
<dbReference type="AlphaFoldDB" id="A0AAV9GEM0"/>
<dbReference type="Gene3D" id="3.40.50.1820">
    <property type="entry name" value="alpha/beta hydrolase"/>
    <property type="match status" value="1"/>
</dbReference>
<feature type="domain" description="Serine hydrolase" evidence="3">
    <location>
        <begin position="5"/>
        <end position="240"/>
    </location>
</feature>
<dbReference type="GO" id="GO:0005634">
    <property type="term" value="C:nucleus"/>
    <property type="evidence" value="ECO:0007669"/>
    <property type="project" value="TreeGrafter"/>
</dbReference>
<keyword evidence="2 4" id="KW-0378">Hydrolase</keyword>
<dbReference type="InterPro" id="IPR029058">
    <property type="entry name" value="AB_hydrolase_fold"/>
</dbReference>
<evidence type="ECO:0000256" key="1">
    <source>
        <dbReference type="ARBA" id="ARBA00005863"/>
    </source>
</evidence>
<dbReference type="GO" id="GO:0044550">
    <property type="term" value="P:secondary metabolite biosynthetic process"/>
    <property type="evidence" value="ECO:0007669"/>
    <property type="project" value="TreeGrafter"/>
</dbReference>
<accession>A0AAV9GEM0</accession>
<name>A0AAV9GEM0_9PEZI</name>
<dbReference type="GO" id="GO:0005737">
    <property type="term" value="C:cytoplasm"/>
    <property type="evidence" value="ECO:0007669"/>
    <property type="project" value="TreeGrafter"/>
</dbReference>
<reference evidence="4" key="1">
    <citation type="journal article" date="2023" name="Mol. Phylogenet. Evol.">
        <title>Genome-scale phylogeny and comparative genomics of the fungal order Sordariales.</title>
        <authorList>
            <person name="Hensen N."/>
            <person name="Bonometti L."/>
            <person name="Westerberg I."/>
            <person name="Brannstrom I.O."/>
            <person name="Guillou S."/>
            <person name="Cros-Aarteil S."/>
            <person name="Calhoun S."/>
            <person name="Haridas S."/>
            <person name="Kuo A."/>
            <person name="Mondo S."/>
            <person name="Pangilinan J."/>
            <person name="Riley R."/>
            <person name="LaButti K."/>
            <person name="Andreopoulos B."/>
            <person name="Lipzen A."/>
            <person name="Chen C."/>
            <person name="Yan M."/>
            <person name="Daum C."/>
            <person name="Ng V."/>
            <person name="Clum A."/>
            <person name="Steindorff A."/>
            <person name="Ohm R.A."/>
            <person name="Martin F."/>
            <person name="Silar P."/>
            <person name="Natvig D.O."/>
            <person name="Lalanne C."/>
            <person name="Gautier V."/>
            <person name="Ament-Velasquez S.L."/>
            <person name="Kruys A."/>
            <person name="Hutchinson M.I."/>
            <person name="Powell A.J."/>
            <person name="Barry K."/>
            <person name="Miller A.N."/>
            <person name="Grigoriev I.V."/>
            <person name="Debuchy R."/>
            <person name="Gladieux P."/>
            <person name="Hiltunen Thoren M."/>
            <person name="Johannesson H."/>
        </authorList>
    </citation>
    <scope>NUCLEOTIDE SEQUENCE</scope>
    <source>
        <strain evidence="4">PSN243</strain>
    </source>
</reference>
<protein>
    <submittedName>
        <fullName evidence="4">Serine hydrolase FSH</fullName>
    </submittedName>
</protein>
<dbReference type="PANTHER" id="PTHR48070">
    <property type="entry name" value="ESTERASE OVCA2"/>
    <property type="match status" value="1"/>
</dbReference>
<keyword evidence="5" id="KW-1185">Reference proteome</keyword>
<proteinExistence type="inferred from homology"/>
<dbReference type="Proteomes" id="UP001321760">
    <property type="component" value="Unassembled WGS sequence"/>
</dbReference>
<dbReference type="EMBL" id="MU865958">
    <property type="protein sequence ID" value="KAK4446322.1"/>
    <property type="molecule type" value="Genomic_DNA"/>
</dbReference>